<gene>
    <name evidence="1" type="ORF">H9632_03700</name>
</gene>
<reference evidence="1 2" key="1">
    <citation type="submission" date="2020-08" db="EMBL/GenBank/DDBJ databases">
        <title>A Genomic Blueprint of the Chicken Gut Microbiome.</title>
        <authorList>
            <person name="Gilroy R."/>
            <person name="Ravi A."/>
            <person name="Getino M."/>
            <person name="Pursley I."/>
            <person name="Horton D.L."/>
            <person name="Alikhan N.-F."/>
            <person name="Baker D."/>
            <person name="Gharbi K."/>
            <person name="Hall N."/>
            <person name="Watson M."/>
            <person name="Adriaenssens E.M."/>
            <person name="Foster-Nyarko E."/>
            <person name="Jarju S."/>
            <person name="Secka A."/>
            <person name="Antonio M."/>
            <person name="Oren A."/>
            <person name="Chaudhuri R."/>
            <person name="La Ragione R.M."/>
            <person name="Hildebrand F."/>
            <person name="Pallen M.J."/>
        </authorList>
    </citation>
    <scope>NUCLEOTIDE SEQUENCE [LARGE SCALE GENOMIC DNA]</scope>
    <source>
        <strain evidence="1 2">Sa1YVA6</strain>
    </source>
</reference>
<dbReference type="Proteomes" id="UP000600565">
    <property type="component" value="Unassembled WGS sequence"/>
</dbReference>
<evidence type="ECO:0000313" key="2">
    <source>
        <dbReference type="Proteomes" id="UP000600565"/>
    </source>
</evidence>
<accession>A0ABR8XJQ7</accession>
<comment type="caution">
    <text evidence="1">The sequence shown here is derived from an EMBL/GenBank/DDBJ whole genome shotgun (WGS) entry which is preliminary data.</text>
</comment>
<keyword evidence="2" id="KW-1185">Reference proteome</keyword>
<organism evidence="1 2">
    <name type="scientific">Solibacillus merdavium</name>
    <dbReference type="NCBI Taxonomy" id="2762218"/>
    <lineage>
        <taxon>Bacteria</taxon>
        <taxon>Bacillati</taxon>
        <taxon>Bacillota</taxon>
        <taxon>Bacilli</taxon>
        <taxon>Bacillales</taxon>
        <taxon>Caryophanaceae</taxon>
        <taxon>Solibacillus</taxon>
    </lineage>
</organism>
<proteinExistence type="predicted"/>
<name>A0ABR8XJQ7_9BACL</name>
<sequence length="184" mass="21180">MQQYTNQYLKEIIHSAILATGMNIELKQDYTGVNMSYNFITHIVSFDANRLVEAAAEFSNIIPLEIYINALTLHELGHAIDRPALQASLPRTIDFFEMRNENSLNEIYNTPSLLSMIIEEHIMNIAFEETAWVNAKILNNKLQLVNTDTFEKIKNHSLSSYLNNYREDLALFKKIQDEAELLPA</sequence>
<dbReference type="RefSeq" id="WP_191702768.1">
    <property type="nucleotide sequence ID" value="NZ_JACSPW010000002.1"/>
</dbReference>
<evidence type="ECO:0000313" key="1">
    <source>
        <dbReference type="EMBL" id="MBD8032161.1"/>
    </source>
</evidence>
<protein>
    <submittedName>
        <fullName evidence="1">Integrase</fullName>
    </submittedName>
</protein>
<dbReference type="EMBL" id="JACSPW010000002">
    <property type="protein sequence ID" value="MBD8032161.1"/>
    <property type="molecule type" value="Genomic_DNA"/>
</dbReference>